<dbReference type="SMART" id="SM00116">
    <property type="entry name" value="CBS"/>
    <property type="match status" value="2"/>
</dbReference>
<name>A0A841T9M5_9BACL</name>
<dbReference type="Gene3D" id="3.10.580.10">
    <property type="entry name" value="CBS-domain"/>
    <property type="match status" value="1"/>
</dbReference>
<feature type="domain" description="CBS" evidence="3">
    <location>
        <begin position="7"/>
        <end position="65"/>
    </location>
</feature>
<dbReference type="SUPFAM" id="SSF54631">
    <property type="entry name" value="CBS-domain pair"/>
    <property type="match status" value="1"/>
</dbReference>
<dbReference type="PANTHER" id="PTHR43080">
    <property type="entry name" value="CBS DOMAIN-CONTAINING PROTEIN CBSX3, MITOCHONDRIAL"/>
    <property type="match status" value="1"/>
</dbReference>
<dbReference type="InterPro" id="IPR046342">
    <property type="entry name" value="CBS_dom_sf"/>
</dbReference>
<comment type="caution">
    <text evidence="4">The sequence shown here is derived from an EMBL/GenBank/DDBJ whole genome shotgun (WGS) entry which is preliminary data.</text>
</comment>
<reference evidence="4 5" key="1">
    <citation type="submission" date="2020-08" db="EMBL/GenBank/DDBJ databases">
        <title>Cohnella phylogeny.</title>
        <authorList>
            <person name="Dunlap C."/>
        </authorList>
    </citation>
    <scope>NUCLEOTIDE SEQUENCE [LARGE SCALE GENOMIC DNA]</scope>
    <source>
        <strain evidence="4 5">DSM 103658</strain>
    </source>
</reference>
<dbReference type="InterPro" id="IPR000644">
    <property type="entry name" value="CBS_dom"/>
</dbReference>
<evidence type="ECO:0000313" key="4">
    <source>
        <dbReference type="EMBL" id="MBB6678213.1"/>
    </source>
</evidence>
<dbReference type="Pfam" id="PF00571">
    <property type="entry name" value="CBS"/>
    <property type="match status" value="2"/>
</dbReference>
<sequence length="146" mass="16749">MNIAFFLLPKQEVVCLPESATLRQTLERMERHRYTAVPVLTDDGKYVGTVTEGDLLWFLKSRPDIGFDNAHRVQLSEVPFRVEIRPVQIEANMEDLITLAKTQNFVPVIDDMGSFIGIVRRSDIIDYCERVLLPATMDEKPARREA</sequence>
<keyword evidence="1 2" id="KW-0129">CBS domain</keyword>
<dbReference type="InterPro" id="IPR051257">
    <property type="entry name" value="Diverse_CBS-Domain"/>
</dbReference>
<dbReference type="PROSITE" id="PS51371">
    <property type="entry name" value="CBS"/>
    <property type="match status" value="1"/>
</dbReference>
<evidence type="ECO:0000256" key="1">
    <source>
        <dbReference type="ARBA" id="ARBA00023122"/>
    </source>
</evidence>
<dbReference type="RefSeq" id="WP_185179487.1">
    <property type="nucleotide sequence ID" value="NZ_CBCSEP010000030.1"/>
</dbReference>
<keyword evidence="5" id="KW-1185">Reference proteome</keyword>
<accession>A0A841T9M5</accession>
<organism evidence="4 5">
    <name type="scientific">Cohnella lubricantis</name>
    <dbReference type="NCBI Taxonomy" id="2163172"/>
    <lineage>
        <taxon>Bacteria</taxon>
        <taxon>Bacillati</taxon>
        <taxon>Bacillota</taxon>
        <taxon>Bacilli</taxon>
        <taxon>Bacillales</taxon>
        <taxon>Paenibacillaceae</taxon>
        <taxon>Cohnella</taxon>
    </lineage>
</organism>
<dbReference type="AlphaFoldDB" id="A0A841T9M5"/>
<protein>
    <submittedName>
        <fullName evidence="4">CBS domain-containing protein</fullName>
    </submittedName>
</protein>
<dbReference type="PANTHER" id="PTHR43080:SF26">
    <property type="entry name" value="REGULATORY PROTEIN"/>
    <property type="match status" value="1"/>
</dbReference>
<evidence type="ECO:0000313" key="5">
    <source>
        <dbReference type="Proteomes" id="UP000574133"/>
    </source>
</evidence>
<dbReference type="EMBL" id="JACJVN010000052">
    <property type="protein sequence ID" value="MBB6678213.1"/>
    <property type="molecule type" value="Genomic_DNA"/>
</dbReference>
<evidence type="ECO:0000256" key="2">
    <source>
        <dbReference type="PROSITE-ProRule" id="PRU00703"/>
    </source>
</evidence>
<gene>
    <name evidence="4" type="ORF">H4Q31_12970</name>
</gene>
<dbReference type="Proteomes" id="UP000574133">
    <property type="component" value="Unassembled WGS sequence"/>
</dbReference>
<evidence type="ECO:0000259" key="3">
    <source>
        <dbReference type="PROSITE" id="PS51371"/>
    </source>
</evidence>
<proteinExistence type="predicted"/>
<dbReference type="CDD" id="cd09834">
    <property type="entry name" value="CBS_pair_bac"/>
    <property type="match status" value="1"/>
</dbReference>